<dbReference type="EMBL" id="ML119647">
    <property type="protein sequence ID" value="RPA87218.1"/>
    <property type="molecule type" value="Genomic_DNA"/>
</dbReference>
<sequence>MTSQKSTADSPRILTLDRITTRLSQTPRRIPSHGFLCLPTELRIKAYKYCNAFSLLQLSHTSPFLYQEINSIPSLWTRERQYYSCSLDDEWSTYGLFSGRDKPDPGPVRLGIIRKVQTNSEVELFWNLYPITEKCKEKDFQRLTCCPHCRVISNVCLENNRMWWDFVTRRSQRFVSKPPCFDEVVQLCCVCTIFILKECEGEMPARERQLASTLNLDTDSVQTQR</sequence>
<gene>
    <name evidence="1" type="ORF">BJ508DRAFT_97385</name>
</gene>
<evidence type="ECO:0000313" key="2">
    <source>
        <dbReference type="Proteomes" id="UP000275078"/>
    </source>
</evidence>
<evidence type="ECO:0008006" key="3">
    <source>
        <dbReference type="Google" id="ProtNLM"/>
    </source>
</evidence>
<name>A0A3N4IR45_ASCIM</name>
<reference evidence="1 2" key="1">
    <citation type="journal article" date="2018" name="Nat. Ecol. Evol.">
        <title>Pezizomycetes genomes reveal the molecular basis of ectomycorrhizal truffle lifestyle.</title>
        <authorList>
            <person name="Murat C."/>
            <person name="Payen T."/>
            <person name="Noel B."/>
            <person name="Kuo A."/>
            <person name="Morin E."/>
            <person name="Chen J."/>
            <person name="Kohler A."/>
            <person name="Krizsan K."/>
            <person name="Balestrini R."/>
            <person name="Da Silva C."/>
            <person name="Montanini B."/>
            <person name="Hainaut M."/>
            <person name="Levati E."/>
            <person name="Barry K.W."/>
            <person name="Belfiori B."/>
            <person name="Cichocki N."/>
            <person name="Clum A."/>
            <person name="Dockter R.B."/>
            <person name="Fauchery L."/>
            <person name="Guy J."/>
            <person name="Iotti M."/>
            <person name="Le Tacon F."/>
            <person name="Lindquist E.A."/>
            <person name="Lipzen A."/>
            <person name="Malagnac F."/>
            <person name="Mello A."/>
            <person name="Molinier V."/>
            <person name="Miyauchi S."/>
            <person name="Poulain J."/>
            <person name="Riccioni C."/>
            <person name="Rubini A."/>
            <person name="Sitrit Y."/>
            <person name="Splivallo R."/>
            <person name="Traeger S."/>
            <person name="Wang M."/>
            <person name="Zifcakova L."/>
            <person name="Wipf D."/>
            <person name="Zambonelli A."/>
            <person name="Paolocci F."/>
            <person name="Nowrousian M."/>
            <person name="Ottonello S."/>
            <person name="Baldrian P."/>
            <person name="Spatafora J.W."/>
            <person name="Henrissat B."/>
            <person name="Nagy L.G."/>
            <person name="Aury J.M."/>
            <person name="Wincker P."/>
            <person name="Grigoriev I.V."/>
            <person name="Bonfante P."/>
            <person name="Martin F.M."/>
        </authorList>
    </citation>
    <scope>NUCLEOTIDE SEQUENCE [LARGE SCALE GENOMIC DNA]</scope>
    <source>
        <strain evidence="1 2">RN42</strain>
    </source>
</reference>
<dbReference type="AlphaFoldDB" id="A0A3N4IR45"/>
<proteinExistence type="predicted"/>
<accession>A0A3N4IR45</accession>
<evidence type="ECO:0000313" key="1">
    <source>
        <dbReference type="EMBL" id="RPA87218.1"/>
    </source>
</evidence>
<dbReference type="Proteomes" id="UP000275078">
    <property type="component" value="Unassembled WGS sequence"/>
</dbReference>
<organism evidence="1 2">
    <name type="scientific">Ascobolus immersus RN42</name>
    <dbReference type="NCBI Taxonomy" id="1160509"/>
    <lineage>
        <taxon>Eukaryota</taxon>
        <taxon>Fungi</taxon>
        <taxon>Dikarya</taxon>
        <taxon>Ascomycota</taxon>
        <taxon>Pezizomycotina</taxon>
        <taxon>Pezizomycetes</taxon>
        <taxon>Pezizales</taxon>
        <taxon>Ascobolaceae</taxon>
        <taxon>Ascobolus</taxon>
    </lineage>
</organism>
<protein>
    <recommendedName>
        <fullName evidence="3">F-box domain-containing protein</fullName>
    </recommendedName>
</protein>
<keyword evidence="2" id="KW-1185">Reference proteome</keyword>